<keyword evidence="2" id="KW-0970">Cilium biogenesis/degradation</keyword>
<dbReference type="Pfam" id="PF13870">
    <property type="entry name" value="CCDC113_CCDC96_CC"/>
    <property type="match status" value="1"/>
</dbReference>
<evidence type="ECO:0000256" key="4">
    <source>
        <dbReference type="ARBA" id="ARBA00023273"/>
    </source>
</evidence>
<evidence type="ECO:0000256" key="2">
    <source>
        <dbReference type="ARBA" id="ARBA00022794"/>
    </source>
</evidence>
<reference evidence="9" key="1">
    <citation type="submission" date="2021-06" db="EMBL/GenBank/DDBJ databases">
        <authorList>
            <consortium name="Wellcome Sanger Institute Data Sharing"/>
        </authorList>
    </citation>
    <scope>NUCLEOTIDE SEQUENCE [LARGE SCALE GENOMIC DNA]</scope>
</reference>
<reference evidence="9" key="2">
    <citation type="submission" date="2025-08" db="UniProtKB">
        <authorList>
            <consortium name="Ensembl"/>
        </authorList>
    </citation>
    <scope>IDENTIFICATION</scope>
</reference>
<comment type="subcellular location">
    <subcellularLocation>
        <location evidence="1">Cell projection</location>
        <location evidence="1">Cilium</location>
    </subcellularLocation>
</comment>
<evidence type="ECO:0000313" key="10">
    <source>
        <dbReference type="Proteomes" id="UP000694620"/>
    </source>
</evidence>
<dbReference type="GeneTree" id="ENSGT00940000154521"/>
<dbReference type="InterPro" id="IPR025254">
    <property type="entry name" value="CCDC113/CCDC96_CC"/>
</dbReference>
<keyword evidence="4" id="KW-0966">Cell projection</keyword>
<dbReference type="InterPro" id="IPR051885">
    <property type="entry name" value="CC_CF"/>
</dbReference>
<dbReference type="Proteomes" id="UP000694620">
    <property type="component" value="Chromosome 9"/>
</dbReference>
<evidence type="ECO:0000256" key="5">
    <source>
        <dbReference type="ARBA" id="ARBA00044506"/>
    </source>
</evidence>
<evidence type="ECO:0000313" key="9">
    <source>
        <dbReference type="Ensembl" id="ENSECRP00000032158.1"/>
    </source>
</evidence>
<comment type="similarity">
    <text evidence="5">Belongs to the CFAP263 family.</text>
</comment>
<name>A0A8C4TLF3_ERPCA</name>
<gene>
    <name evidence="9" type="primary">cfap263</name>
</gene>
<dbReference type="GO" id="GO:0005930">
    <property type="term" value="C:axoneme"/>
    <property type="evidence" value="ECO:0007669"/>
    <property type="project" value="TreeGrafter"/>
</dbReference>
<accession>A0A8C4TLF3</accession>
<proteinExistence type="inferred from homology"/>
<evidence type="ECO:0000259" key="8">
    <source>
        <dbReference type="Pfam" id="PF13870"/>
    </source>
</evidence>
<keyword evidence="3 7" id="KW-0175">Coiled coil</keyword>
<dbReference type="AlphaFoldDB" id="A0A8C4TLF3"/>
<sequence length="359" mass="41713">MALVEAASVQLTELSDQQLAELVRSVSLSNAALQTETEMFEKFVSRLDPKEFSQVNVTKTTTSGIAQHELGQVSRQERLVLLTMEQKCLVAQREEEELRKALEQLRKESERVVNAYKAAIEEADYRQGEVKKALCEFHRDFGKRGHEKKRRILGIEKVTRYIEEKSKTKDKIVEKLRLENTALKVKMRKLQMQLKQKEEMDEALHEVDFQLLKIENSQYLQKIDESKQELLRLKLMDRNKLQILDTYKKKLQNLTSESKRLTGELAAKKDLLVRVEAEIVQAEKECAKADAQNRRLKTQLSDYQGPRALDYVAIKARHSELQRDVHVWERKVDIAQMDLKRNTKAYTQLTRASQHAPGP</sequence>
<feature type="coiled-coil region" evidence="7">
    <location>
        <begin position="173"/>
        <end position="299"/>
    </location>
</feature>
<evidence type="ECO:0000256" key="3">
    <source>
        <dbReference type="ARBA" id="ARBA00023054"/>
    </source>
</evidence>
<keyword evidence="10" id="KW-1185">Reference proteome</keyword>
<dbReference type="Ensembl" id="ENSECRT00000032876.1">
    <property type="protein sequence ID" value="ENSECRP00000032158.1"/>
    <property type="gene ID" value="ENSECRG00000021803.1"/>
</dbReference>
<dbReference type="PANTHER" id="PTHR15654:SF2">
    <property type="entry name" value="COILED-COIL DOMAIN-CONTAINING PROTEIN 113"/>
    <property type="match status" value="1"/>
</dbReference>
<evidence type="ECO:0000256" key="7">
    <source>
        <dbReference type="SAM" id="Coils"/>
    </source>
</evidence>
<evidence type="ECO:0000256" key="6">
    <source>
        <dbReference type="ARBA" id="ARBA00044798"/>
    </source>
</evidence>
<dbReference type="OrthoDB" id="10259713at2759"/>
<protein>
    <recommendedName>
        <fullName evidence="6">Cilia- and flagella-associated protein 263</fullName>
    </recommendedName>
</protein>
<feature type="domain" description="CCDC113/CCDC96 coiled-coil" evidence="8">
    <location>
        <begin position="168"/>
        <end position="340"/>
    </location>
</feature>
<evidence type="ECO:0000256" key="1">
    <source>
        <dbReference type="ARBA" id="ARBA00004138"/>
    </source>
</evidence>
<reference evidence="9" key="3">
    <citation type="submission" date="2025-09" db="UniProtKB">
        <authorList>
            <consortium name="Ensembl"/>
        </authorList>
    </citation>
    <scope>IDENTIFICATION</scope>
</reference>
<feature type="coiled-coil region" evidence="7">
    <location>
        <begin position="84"/>
        <end position="122"/>
    </location>
</feature>
<dbReference type="CTD" id="29070"/>
<dbReference type="GO" id="GO:0060271">
    <property type="term" value="P:cilium assembly"/>
    <property type="evidence" value="ECO:0007669"/>
    <property type="project" value="TreeGrafter"/>
</dbReference>
<organism evidence="9 10">
    <name type="scientific">Erpetoichthys calabaricus</name>
    <name type="common">Rope fish</name>
    <name type="synonym">Calamoichthys calabaricus</name>
    <dbReference type="NCBI Taxonomy" id="27687"/>
    <lineage>
        <taxon>Eukaryota</taxon>
        <taxon>Metazoa</taxon>
        <taxon>Chordata</taxon>
        <taxon>Craniata</taxon>
        <taxon>Vertebrata</taxon>
        <taxon>Euteleostomi</taxon>
        <taxon>Actinopterygii</taxon>
        <taxon>Polypteriformes</taxon>
        <taxon>Polypteridae</taxon>
        <taxon>Erpetoichthys</taxon>
    </lineage>
</organism>
<dbReference type="GO" id="GO:0036064">
    <property type="term" value="C:ciliary basal body"/>
    <property type="evidence" value="ECO:0007669"/>
    <property type="project" value="TreeGrafter"/>
</dbReference>
<dbReference type="PANTHER" id="PTHR15654">
    <property type="entry name" value="COILED-COIL DOMAIN-CONTAINING PROTEIN 113-RELATED"/>
    <property type="match status" value="1"/>
</dbReference>